<gene>
    <name evidence="12" type="primary">NOP53</name>
</gene>
<evidence type="ECO:0000313" key="12">
    <source>
        <dbReference type="Ensembl" id="ENSDCDP00010019157.1"/>
    </source>
</evidence>
<evidence type="ECO:0000256" key="6">
    <source>
        <dbReference type="ARBA" id="ARBA00023054"/>
    </source>
</evidence>
<keyword evidence="8" id="KW-0137">Centromere</keyword>
<dbReference type="Ensembl" id="ENSDCDT00010020262.1">
    <property type="protein sequence ID" value="ENSDCDP00010019157.1"/>
    <property type="gene ID" value="ENSDCDG00010008675.1"/>
</dbReference>
<dbReference type="GO" id="GO:0051301">
    <property type="term" value="P:cell division"/>
    <property type="evidence" value="ECO:0007669"/>
    <property type="project" value="UniProtKB-KW"/>
</dbReference>
<evidence type="ECO:0000256" key="4">
    <source>
        <dbReference type="ARBA" id="ARBA00022618"/>
    </source>
</evidence>
<feature type="region of interest" description="Disordered" evidence="10">
    <location>
        <begin position="276"/>
        <end position="374"/>
    </location>
</feature>
<feature type="compositionally biased region" description="Basic and acidic residues" evidence="10">
    <location>
        <begin position="299"/>
        <end position="309"/>
    </location>
</feature>
<feature type="region of interest" description="Disordered" evidence="10">
    <location>
        <begin position="522"/>
        <end position="543"/>
    </location>
</feature>
<evidence type="ECO:0000256" key="7">
    <source>
        <dbReference type="ARBA" id="ARBA00023306"/>
    </source>
</evidence>
<feature type="compositionally biased region" description="Basic residues" evidence="10">
    <location>
        <begin position="213"/>
        <end position="225"/>
    </location>
</feature>
<reference evidence="12" key="2">
    <citation type="submission" date="2025-08" db="UniProtKB">
        <authorList>
            <consortium name="Ensembl"/>
        </authorList>
    </citation>
    <scope>IDENTIFICATION</scope>
</reference>
<keyword evidence="3" id="KW-0158">Chromosome</keyword>
<feature type="region of interest" description="Disordered" evidence="10">
    <location>
        <begin position="163"/>
        <end position="184"/>
    </location>
</feature>
<evidence type="ECO:0000256" key="2">
    <source>
        <dbReference type="ARBA" id="ARBA00010845"/>
    </source>
</evidence>
<dbReference type="GeneTree" id="ENSGT00940000154107"/>
<feature type="domain" description="Shugoshin C-terminal" evidence="11">
    <location>
        <begin position="637"/>
        <end position="658"/>
    </location>
</feature>
<dbReference type="InterPro" id="IPR011515">
    <property type="entry name" value="Shugoshin_C"/>
</dbReference>
<feature type="region of interest" description="Disordered" evidence="10">
    <location>
        <begin position="403"/>
        <end position="489"/>
    </location>
</feature>
<keyword evidence="13" id="KW-1185">Reference proteome</keyword>
<evidence type="ECO:0000256" key="10">
    <source>
        <dbReference type="SAM" id="MobiDB-lite"/>
    </source>
</evidence>
<dbReference type="GO" id="GO:0045132">
    <property type="term" value="P:meiotic chromosome segregation"/>
    <property type="evidence" value="ECO:0007669"/>
    <property type="project" value="InterPro"/>
</dbReference>
<comment type="subcellular location">
    <subcellularLocation>
        <location evidence="1">Chromosome</location>
        <location evidence="1">Centromere</location>
    </subcellularLocation>
</comment>
<name>A0AAY4BEK3_9TELE</name>
<keyword evidence="6 9" id="KW-0175">Coiled coil</keyword>
<dbReference type="Pfam" id="PF07557">
    <property type="entry name" value="Shugoshin_C"/>
    <property type="match status" value="1"/>
</dbReference>
<dbReference type="PANTHER" id="PTHR21577:SF3">
    <property type="entry name" value="SHUGOSHIN 1-RELATED"/>
    <property type="match status" value="1"/>
</dbReference>
<evidence type="ECO:0000256" key="9">
    <source>
        <dbReference type="SAM" id="Coils"/>
    </source>
</evidence>
<reference evidence="12 13" key="1">
    <citation type="submission" date="2020-06" db="EMBL/GenBank/DDBJ databases">
        <authorList>
            <consortium name="Wellcome Sanger Institute Data Sharing"/>
        </authorList>
    </citation>
    <scope>NUCLEOTIDE SEQUENCE [LARGE SCALE GENOMIC DNA]</scope>
</reference>
<feature type="coiled-coil region" evidence="9">
    <location>
        <begin position="113"/>
        <end position="147"/>
    </location>
</feature>
<proteinExistence type="inferred from homology"/>
<evidence type="ECO:0000256" key="1">
    <source>
        <dbReference type="ARBA" id="ARBA00004584"/>
    </source>
</evidence>
<reference evidence="12" key="3">
    <citation type="submission" date="2025-09" db="UniProtKB">
        <authorList>
            <consortium name="Ensembl"/>
        </authorList>
    </citation>
    <scope>IDENTIFICATION</scope>
</reference>
<keyword evidence="4" id="KW-0132">Cell division</keyword>
<evidence type="ECO:0000259" key="11">
    <source>
        <dbReference type="Pfam" id="PF07557"/>
    </source>
</evidence>
<sequence length="698" mass="77611">MSGSDALRPANQRARRVFRISGRRQAAARTSPDLRRREEVGRRLINSAGFAGGIMVRERGAPAQKKTFQESLDDIKQKMKEKRTKRLASACAASKGVSKMKNRASASAKPLLLKSVQVNNRALAEALQAEREKVRQAQRAILHLQRERQALYFHLLLLKRRSKGSAPDSMVPDSSGSPSPKCGAEEVLTEPRVAADTASVAPGNVTLPPTVVSRHRRGDGRRRSERLRTQAFQSNVSVIEGVEPSACLSAALGRGQMEMLNVDTGLDGEEQWAEPNEPQAIQHSTPELPKRQLHPPRGSCDDAGKDTKVLRGKQVAPPARPKPDRGRRPDRAPLRKPWESGRQRARSKSRDRSQSRGAAPGDTLNSSLGGNDTFDFDCEEAVHVTPFRAGAKAAQDRLPALDSCSVVAMESDASSPGEEEEEEEEEQNDSLYVPQKSRRRSRVGGENAAPPKRTRSKQRPAREQKENVAPNRHTDSKASKMKTDPQSLISDQRIPESLTSDHHSPLPPLTDQYLPEFYLPELHPQESSTPGLHLPESPAGQSEQNKVTVPVEERGAEFLLTRSTVVEEEELMLIDRQLSRLSNYNRHSVVLPRDPLKVTDRRRRGGLVVHSALGLALSPAAFRNLPSPQDRSPTPLRRRRCTSTVNYKEPSINSKLRRGDKFTDTQFLRSPIFKQKPRRSIKKQPGMEKYNESFVGCC</sequence>
<dbReference type="InterPro" id="IPR038889">
    <property type="entry name" value="Shugoshin1/2"/>
</dbReference>
<keyword evidence="7" id="KW-0131">Cell cycle</keyword>
<accession>A0AAY4BEK3</accession>
<feature type="compositionally biased region" description="Basic and acidic residues" evidence="10">
    <location>
        <begin position="321"/>
        <end position="354"/>
    </location>
</feature>
<feature type="compositionally biased region" description="Basic and acidic residues" evidence="10">
    <location>
        <begin position="460"/>
        <end position="483"/>
    </location>
</feature>
<evidence type="ECO:0000256" key="8">
    <source>
        <dbReference type="ARBA" id="ARBA00023328"/>
    </source>
</evidence>
<protein>
    <recommendedName>
        <fullName evidence="11">Shugoshin C-terminal domain-containing protein</fullName>
    </recommendedName>
</protein>
<feature type="compositionally biased region" description="Acidic residues" evidence="10">
    <location>
        <begin position="417"/>
        <end position="428"/>
    </location>
</feature>
<evidence type="ECO:0000256" key="3">
    <source>
        <dbReference type="ARBA" id="ARBA00022454"/>
    </source>
</evidence>
<evidence type="ECO:0000313" key="13">
    <source>
        <dbReference type="Proteomes" id="UP000694580"/>
    </source>
</evidence>
<keyword evidence="5" id="KW-0159">Chromosome partition</keyword>
<dbReference type="AlphaFoldDB" id="A0AAY4BEK3"/>
<organism evidence="12 13">
    <name type="scientific">Denticeps clupeoides</name>
    <name type="common">denticle herring</name>
    <dbReference type="NCBI Taxonomy" id="299321"/>
    <lineage>
        <taxon>Eukaryota</taxon>
        <taxon>Metazoa</taxon>
        <taxon>Chordata</taxon>
        <taxon>Craniata</taxon>
        <taxon>Vertebrata</taxon>
        <taxon>Euteleostomi</taxon>
        <taxon>Actinopterygii</taxon>
        <taxon>Neopterygii</taxon>
        <taxon>Teleostei</taxon>
        <taxon>Clupei</taxon>
        <taxon>Clupeiformes</taxon>
        <taxon>Denticipitoidei</taxon>
        <taxon>Denticipitidae</taxon>
        <taxon>Denticeps</taxon>
    </lineage>
</organism>
<dbReference type="Gene3D" id="1.20.5.730">
    <property type="entry name" value="Single helix bin"/>
    <property type="match status" value="1"/>
</dbReference>
<feature type="region of interest" description="Disordered" evidence="10">
    <location>
        <begin position="201"/>
        <end position="225"/>
    </location>
</feature>
<dbReference type="GO" id="GO:0000775">
    <property type="term" value="C:chromosome, centromeric region"/>
    <property type="evidence" value="ECO:0007669"/>
    <property type="project" value="UniProtKB-SubCell"/>
</dbReference>
<dbReference type="Proteomes" id="UP000694580">
    <property type="component" value="Chromosome 9"/>
</dbReference>
<evidence type="ECO:0000256" key="5">
    <source>
        <dbReference type="ARBA" id="ARBA00022829"/>
    </source>
</evidence>
<comment type="similarity">
    <text evidence="2">Belongs to the shugoshin family.</text>
</comment>
<dbReference type="GO" id="GO:0005634">
    <property type="term" value="C:nucleus"/>
    <property type="evidence" value="ECO:0007669"/>
    <property type="project" value="InterPro"/>
</dbReference>
<dbReference type="PANTHER" id="PTHR21577">
    <property type="entry name" value="SHUGOSHIN"/>
    <property type="match status" value="1"/>
</dbReference>